<dbReference type="PANTHER" id="PTHR30146:SF109">
    <property type="entry name" value="HTH-TYPE TRANSCRIPTIONAL REGULATOR GALS"/>
    <property type="match status" value="1"/>
</dbReference>
<dbReference type="AlphaFoldDB" id="A0A6I4IFH4"/>
<reference evidence="6" key="1">
    <citation type="submission" date="2019-05" db="EMBL/GenBank/DDBJ databases">
        <title>Flavobacterium profundi sp. nov., isolated from a deep-sea seamount.</title>
        <authorList>
            <person name="Zhang D.-C."/>
        </authorList>
    </citation>
    <scope>NUCLEOTIDE SEQUENCE [LARGE SCALE GENOMIC DNA]</scope>
    <source>
        <strain evidence="6">TP390</strain>
    </source>
</reference>
<accession>A0A6I4IFH4</accession>
<proteinExistence type="predicted"/>
<dbReference type="OrthoDB" id="755826at2"/>
<evidence type="ECO:0000313" key="5">
    <source>
        <dbReference type="EMBL" id="MVO08270.1"/>
    </source>
</evidence>
<dbReference type="GO" id="GO:0000976">
    <property type="term" value="F:transcription cis-regulatory region binding"/>
    <property type="evidence" value="ECO:0007669"/>
    <property type="project" value="TreeGrafter"/>
</dbReference>
<evidence type="ECO:0000256" key="3">
    <source>
        <dbReference type="ARBA" id="ARBA00023163"/>
    </source>
</evidence>
<keyword evidence="6" id="KW-1185">Reference proteome</keyword>
<evidence type="ECO:0000259" key="4">
    <source>
        <dbReference type="PROSITE" id="PS50932"/>
    </source>
</evidence>
<dbReference type="InterPro" id="IPR028082">
    <property type="entry name" value="Peripla_BP_I"/>
</dbReference>
<organism evidence="5 6">
    <name type="scientific">Flavobacterium profundi</name>
    <dbReference type="NCBI Taxonomy" id="1774945"/>
    <lineage>
        <taxon>Bacteria</taxon>
        <taxon>Pseudomonadati</taxon>
        <taxon>Bacteroidota</taxon>
        <taxon>Flavobacteriia</taxon>
        <taxon>Flavobacteriales</taxon>
        <taxon>Flavobacteriaceae</taxon>
        <taxon>Flavobacterium</taxon>
    </lineage>
</organism>
<dbReference type="InterPro" id="IPR000843">
    <property type="entry name" value="HTH_LacI"/>
</dbReference>
<evidence type="ECO:0000313" key="6">
    <source>
        <dbReference type="Proteomes" id="UP000431264"/>
    </source>
</evidence>
<dbReference type="EMBL" id="WQLW01000002">
    <property type="protein sequence ID" value="MVO08270.1"/>
    <property type="molecule type" value="Genomic_DNA"/>
</dbReference>
<protein>
    <submittedName>
        <fullName evidence="5">LacI family DNA-binding transcriptional regulator</fullName>
    </submittedName>
</protein>
<comment type="caution">
    <text evidence="5">The sequence shown here is derived from an EMBL/GenBank/DDBJ whole genome shotgun (WGS) entry which is preliminary data.</text>
</comment>
<dbReference type="Gene3D" id="1.10.260.40">
    <property type="entry name" value="lambda repressor-like DNA-binding domains"/>
    <property type="match status" value="1"/>
</dbReference>
<evidence type="ECO:0000256" key="2">
    <source>
        <dbReference type="ARBA" id="ARBA00023125"/>
    </source>
</evidence>
<gene>
    <name evidence="5" type="ORF">GOQ30_03705</name>
</gene>
<dbReference type="Proteomes" id="UP000431264">
    <property type="component" value="Unassembled WGS sequence"/>
</dbReference>
<dbReference type="SUPFAM" id="SSF53822">
    <property type="entry name" value="Periplasmic binding protein-like I"/>
    <property type="match status" value="1"/>
</dbReference>
<keyword evidence="1" id="KW-0805">Transcription regulation</keyword>
<dbReference type="PANTHER" id="PTHR30146">
    <property type="entry name" value="LACI-RELATED TRANSCRIPTIONAL REPRESSOR"/>
    <property type="match status" value="1"/>
</dbReference>
<dbReference type="SUPFAM" id="SSF47413">
    <property type="entry name" value="lambda repressor-like DNA-binding domains"/>
    <property type="match status" value="1"/>
</dbReference>
<dbReference type="SMART" id="SM00354">
    <property type="entry name" value="HTH_LACI"/>
    <property type="match status" value="1"/>
</dbReference>
<dbReference type="RefSeq" id="WP_140996666.1">
    <property type="nucleotide sequence ID" value="NZ_VDCZ01000002.1"/>
</dbReference>
<dbReference type="Gene3D" id="3.40.50.2300">
    <property type="match status" value="1"/>
</dbReference>
<keyword evidence="2 5" id="KW-0238">DNA-binding</keyword>
<dbReference type="Pfam" id="PF00356">
    <property type="entry name" value="LacI"/>
    <property type="match status" value="1"/>
</dbReference>
<dbReference type="CDD" id="cd01392">
    <property type="entry name" value="HTH_LacI"/>
    <property type="match status" value="1"/>
</dbReference>
<feature type="domain" description="HTH lacI-type" evidence="4">
    <location>
        <begin position="2"/>
        <end position="56"/>
    </location>
</feature>
<dbReference type="GO" id="GO:0003700">
    <property type="term" value="F:DNA-binding transcription factor activity"/>
    <property type="evidence" value="ECO:0007669"/>
    <property type="project" value="TreeGrafter"/>
</dbReference>
<dbReference type="InterPro" id="IPR010982">
    <property type="entry name" value="Lambda_DNA-bd_dom_sf"/>
</dbReference>
<name>A0A6I4IFH4_9FLAO</name>
<dbReference type="PROSITE" id="PS50932">
    <property type="entry name" value="HTH_LACI_2"/>
    <property type="match status" value="1"/>
</dbReference>
<keyword evidence="3" id="KW-0804">Transcription</keyword>
<evidence type="ECO:0000256" key="1">
    <source>
        <dbReference type="ARBA" id="ARBA00023015"/>
    </source>
</evidence>
<sequence length="172" mass="19667">MITLKKISHLTGFSISTVSKALNDKDDINHDTKKIIQDYACKINYKPNKNALALRGCKSYIVAVIVPKINDSIYSDILCELELSATKFGYRIMLFQSFEEINKVTEYLYDVNDGSVDAAIVFSEFDEKIIRYKHAPNKNIPVACIQIQKEESNRVSKNYCLSIFENLLKNIK</sequence>